<dbReference type="InterPro" id="IPR038522">
    <property type="entry name" value="T4/T6SS_DotU_sf"/>
</dbReference>
<feature type="region of interest" description="Disordered" evidence="1">
    <location>
        <begin position="1"/>
        <end position="44"/>
    </location>
</feature>
<proteinExistence type="predicted"/>
<dbReference type="Proteomes" id="UP001549366">
    <property type="component" value="Unassembled WGS sequence"/>
</dbReference>
<comment type="caution">
    <text evidence="4">The sequence shown here is derived from an EMBL/GenBank/DDBJ whole genome shotgun (WGS) entry which is preliminary data.</text>
</comment>
<keyword evidence="5" id="KW-1185">Reference proteome</keyword>
<feature type="compositionally biased region" description="Polar residues" evidence="1">
    <location>
        <begin position="12"/>
        <end position="24"/>
    </location>
</feature>
<organism evidence="4 5">
    <name type="scientific">Endozoicomonas lisbonensis</name>
    <dbReference type="NCBI Taxonomy" id="3120522"/>
    <lineage>
        <taxon>Bacteria</taxon>
        <taxon>Pseudomonadati</taxon>
        <taxon>Pseudomonadota</taxon>
        <taxon>Gammaproteobacteria</taxon>
        <taxon>Oceanospirillales</taxon>
        <taxon>Endozoicomonadaceae</taxon>
        <taxon>Endozoicomonas</taxon>
    </lineage>
</organism>
<name>A0ABV2SAR7_9GAMM</name>
<dbReference type="PANTHER" id="PTHR38033">
    <property type="entry name" value="MEMBRANE PROTEIN-RELATED"/>
    <property type="match status" value="1"/>
</dbReference>
<keyword evidence="2" id="KW-0472">Membrane</keyword>
<dbReference type="Pfam" id="PF09850">
    <property type="entry name" value="DotU"/>
    <property type="match status" value="1"/>
</dbReference>
<accession>A0ABV2SAR7</accession>
<dbReference type="RefSeq" id="WP_354011641.1">
    <property type="nucleotide sequence ID" value="NZ_JBEWTA010000003.1"/>
</dbReference>
<evidence type="ECO:0000259" key="3">
    <source>
        <dbReference type="Pfam" id="PF09850"/>
    </source>
</evidence>
<evidence type="ECO:0000256" key="1">
    <source>
        <dbReference type="SAM" id="MobiDB-lite"/>
    </source>
</evidence>
<gene>
    <name evidence="4" type="ORF">V5J35_000031</name>
</gene>
<sequence>MTDKTVIIPTPGSRQPPATGTLPTESPPVQQPAHQPGMSPVGAAGSLPIRSSLNPVVSAASTLLTLMIKLRTTIEFSQAPNLHQLMVSHIQTFDRELQSAGLQPETTVAARYLMCTVLDETVMNTPWGAASGWSQRSLLSIFHRETFGGEKCFVMLQRLQETAAMNLDLLELFYLCLSQGFQGKFRLAANGPAQLETIRDNLYQVIQSHRQYADSELSPRWQGTGVRGKGLMQYIPVWVFATVAMAGLLAGYAGFSFWLFQGNAPVIELMQQLAGQ</sequence>
<protein>
    <submittedName>
        <fullName evidence="4">Type VI secretion system protein ImpK</fullName>
    </submittedName>
</protein>
<dbReference type="Gene3D" id="1.25.40.590">
    <property type="entry name" value="Type IV / VI secretion system, DotU"/>
    <property type="match status" value="1"/>
</dbReference>
<dbReference type="PANTHER" id="PTHR38033:SF1">
    <property type="entry name" value="DOTU FAMILY TYPE IV_VI SECRETION SYSTEM PROTEIN"/>
    <property type="match status" value="1"/>
</dbReference>
<keyword evidence="2" id="KW-1133">Transmembrane helix</keyword>
<evidence type="ECO:0000313" key="4">
    <source>
        <dbReference type="EMBL" id="MET4754839.1"/>
    </source>
</evidence>
<dbReference type="NCBIfam" id="NF038228">
    <property type="entry name" value="IcmH_DotU_IVB"/>
    <property type="match status" value="1"/>
</dbReference>
<evidence type="ECO:0000313" key="5">
    <source>
        <dbReference type="Proteomes" id="UP001549366"/>
    </source>
</evidence>
<evidence type="ECO:0000256" key="2">
    <source>
        <dbReference type="SAM" id="Phobius"/>
    </source>
</evidence>
<dbReference type="InterPro" id="IPR017732">
    <property type="entry name" value="T4/T6SS_DotU"/>
</dbReference>
<dbReference type="EMBL" id="JBEWTB010000001">
    <property type="protein sequence ID" value="MET4754839.1"/>
    <property type="molecule type" value="Genomic_DNA"/>
</dbReference>
<feature type="domain" description="Type IV / VI secretion system DotU" evidence="3">
    <location>
        <begin position="55"/>
        <end position="258"/>
    </location>
</feature>
<keyword evidence="2" id="KW-0812">Transmembrane</keyword>
<dbReference type="NCBIfam" id="TIGR03349">
    <property type="entry name" value="IV_VI_DotU"/>
    <property type="match status" value="1"/>
</dbReference>
<reference evidence="4 5" key="1">
    <citation type="submission" date="2024-06" db="EMBL/GenBank/DDBJ databases">
        <title>Genomic Encyclopedia of Type Strains, Phase V (KMG-V): Genome sequencing to study the core and pangenomes of soil and plant-associated prokaryotes.</title>
        <authorList>
            <person name="Whitman W."/>
        </authorList>
    </citation>
    <scope>NUCLEOTIDE SEQUENCE [LARGE SCALE GENOMIC DNA]</scope>
    <source>
        <strain evidence="4 5">NE40</strain>
    </source>
</reference>
<feature type="transmembrane region" description="Helical" evidence="2">
    <location>
        <begin position="237"/>
        <end position="260"/>
    </location>
</feature>